<dbReference type="Gene3D" id="1.25.40.10">
    <property type="entry name" value="Tetratricopeptide repeat domain"/>
    <property type="match status" value="1"/>
</dbReference>
<reference evidence="1 2" key="2">
    <citation type="submission" date="2019-09" db="EMBL/GenBank/DDBJ databases">
        <title>Complete Genome Sequence and Methylome Analysis of free living Spirochaetas.</title>
        <authorList>
            <person name="Leshcheva N."/>
            <person name="Mikheeva N."/>
        </authorList>
    </citation>
    <scope>NUCLEOTIDE SEQUENCE [LARGE SCALE GENOMIC DNA]</scope>
    <source>
        <strain evidence="1 2">P</strain>
    </source>
</reference>
<gene>
    <name evidence="1" type="ORF">EW093_04715</name>
</gene>
<dbReference type="KEGG" id="sper:EW093_04715"/>
<dbReference type="Proteomes" id="UP000323824">
    <property type="component" value="Chromosome"/>
</dbReference>
<name>A0A5C1QCV3_9SPIO</name>
<organism evidence="1 2">
    <name type="scientific">Thiospirochaeta perfilievii</name>
    <dbReference type="NCBI Taxonomy" id="252967"/>
    <lineage>
        <taxon>Bacteria</taxon>
        <taxon>Pseudomonadati</taxon>
        <taxon>Spirochaetota</taxon>
        <taxon>Spirochaetia</taxon>
        <taxon>Spirochaetales</taxon>
        <taxon>Spirochaetaceae</taxon>
        <taxon>Thiospirochaeta</taxon>
    </lineage>
</organism>
<dbReference type="AlphaFoldDB" id="A0A5C1QCV3"/>
<dbReference type="EMBL" id="CP035807">
    <property type="protein sequence ID" value="QEN04032.1"/>
    <property type="molecule type" value="Genomic_DNA"/>
</dbReference>
<evidence type="ECO:0000313" key="2">
    <source>
        <dbReference type="Proteomes" id="UP000323824"/>
    </source>
</evidence>
<dbReference type="InterPro" id="IPR011990">
    <property type="entry name" value="TPR-like_helical_dom_sf"/>
</dbReference>
<evidence type="ECO:0000313" key="1">
    <source>
        <dbReference type="EMBL" id="QEN04032.1"/>
    </source>
</evidence>
<evidence type="ECO:0008006" key="3">
    <source>
        <dbReference type="Google" id="ProtNLM"/>
    </source>
</evidence>
<dbReference type="SUPFAM" id="SSF48452">
    <property type="entry name" value="TPR-like"/>
    <property type="match status" value="1"/>
</dbReference>
<accession>A0A5C1QCV3</accession>
<reference evidence="1 2" key="1">
    <citation type="submission" date="2019-02" db="EMBL/GenBank/DDBJ databases">
        <authorList>
            <person name="Fomenkov A."/>
            <person name="Dubinina G."/>
            <person name="Grabovich M."/>
            <person name="Vincze T."/>
            <person name="Roberts R.J."/>
        </authorList>
    </citation>
    <scope>NUCLEOTIDE SEQUENCE [LARGE SCALE GENOMIC DNA]</scope>
    <source>
        <strain evidence="1 2">P</strain>
    </source>
</reference>
<keyword evidence="2" id="KW-1185">Reference proteome</keyword>
<sequence>MNRCCRDANNYLKKSDLVNLNELEPFINNFNSKIEEYSTNGLSSFLLGSVELCIKLSLSIGYKRGEAETRWLKGNILSMGGQYNSALKSFYRALGLVEYGSNMYELINSSIALNLFYIGDTLSSLNIVRELSKGNESQSLNYILSLILINRGEDQLSSLLLSKTTELPQLDQLNRVSRLLELNKVDLAISLFSTISRGEDLNNIFLEAYAQSLELLINSKLHNDINIELIPEIVNLLKCKTSSYHYIDGILNIAEVFINLDCLEEGFDLLNRATQDKKDLKSLDLRIFRLMEVLSTKQGDFKKAHENYNLVRNIIKSTNSFEITRALRDMSSFLYVDECIVS</sequence>
<dbReference type="RefSeq" id="WP_149567289.1">
    <property type="nucleotide sequence ID" value="NZ_CP035807.1"/>
</dbReference>
<proteinExistence type="predicted"/>
<protein>
    <recommendedName>
        <fullName evidence="3">Tetratricopeptide repeat protein</fullName>
    </recommendedName>
</protein>